<dbReference type="EMBL" id="FUWS01000007">
    <property type="protein sequence ID" value="SKA19004.1"/>
    <property type="molecule type" value="Genomic_DNA"/>
</dbReference>
<gene>
    <name evidence="1" type="ORF">SAMN02745673_02947</name>
</gene>
<dbReference type="AlphaFoldDB" id="A0A1T4RSP7"/>
<evidence type="ECO:0000313" key="2">
    <source>
        <dbReference type="Proteomes" id="UP000190637"/>
    </source>
</evidence>
<dbReference type="OrthoDB" id="3482436at2"/>
<dbReference type="RefSeq" id="WP_159457272.1">
    <property type="nucleotide sequence ID" value="NZ_FUWS01000007.1"/>
</dbReference>
<evidence type="ECO:0000313" key="1">
    <source>
        <dbReference type="EMBL" id="SKA19004.1"/>
    </source>
</evidence>
<sequence>MTRYRIEYSDGENSTIQTLDADQIVREDGLLTFFKGDEAVMRLQESHVHNLDELPIEG</sequence>
<reference evidence="1 2" key="1">
    <citation type="submission" date="2017-02" db="EMBL/GenBank/DDBJ databases">
        <authorList>
            <person name="Peterson S.W."/>
        </authorList>
    </citation>
    <scope>NUCLEOTIDE SEQUENCE [LARGE SCALE GENOMIC DNA]</scope>
    <source>
        <strain evidence="1 2">DSM 45154</strain>
    </source>
</reference>
<accession>A0A1T4RSP7</accession>
<name>A0A1T4RSP7_9ACTN</name>
<organism evidence="1 2">
    <name type="scientific">Marinactinospora thermotolerans DSM 45154</name>
    <dbReference type="NCBI Taxonomy" id="1122192"/>
    <lineage>
        <taxon>Bacteria</taxon>
        <taxon>Bacillati</taxon>
        <taxon>Actinomycetota</taxon>
        <taxon>Actinomycetes</taxon>
        <taxon>Streptosporangiales</taxon>
        <taxon>Nocardiopsidaceae</taxon>
        <taxon>Marinactinospora</taxon>
    </lineage>
</organism>
<proteinExistence type="predicted"/>
<protein>
    <submittedName>
        <fullName evidence="1">Uncharacterized protein</fullName>
    </submittedName>
</protein>
<dbReference type="Proteomes" id="UP000190637">
    <property type="component" value="Unassembled WGS sequence"/>
</dbReference>
<keyword evidence="2" id="KW-1185">Reference proteome</keyword>